<evidence type="ECO:0000313" key="3">
    <source>
        <dbReference type="EMBL" id="PAA82422.1"/>
    </source>
</evidence>
<proteinExistence type="predicted"/>
<evidence type="ECO:0000313" key="2">
    <source>
        <dbReference type="EMBL" id="PAA81773.1"/>
    </source>
</evidence>
<keyword evidence="1" id="KW-0732">Signal</keyword>
<evidence type="ECO:0000313" key="4">
    <source>
        <dbReference type="EMBL" id="PAA89280.1"/>
    </source>
</evidence>
<sequence>MTTLGKPQTVRLAAPLALLLLYTICFCAKPTAGLPASASLMERRASYWPGMWQFDRSDGGGYGERYYDYYGGARYAKRGYYWPGMWNFDRYYDESSPLEGKRAYYWPGMWRYQQRRPSKRSYGYGNDHPYWLGKACGETGDPAACSILNGLHNNYYYYYD</sequence>
<keyword evidence="5" id="KW-1185">Reference proteome</keyword>
<evidence type="ECO:0000313" key="5">
    <source>
        <dbReference type="Proteomes" id="UP000215902"/>
    </source>
</evidence>
<dbReference type="AlphaFoldDB" id="A0A267G6W2"/>
<protein>
    <submittedName>
        <fullName evidence="2">Uncharacterized protein</fullName>
    </submittedName>
</protein>
<accession>A0A267G6W2</accession>
<organism evidence="2 5">
    <name type="scientific">Macrostomum lignano</name>
    <dbReference type="NCBI Taxonomy" id="282301"/>
    <lineage>
        <taxon>Eukaryota</taxon>
        <taxon>Metazoa</taxon>
        <taxon>Spiralia</taxon>
        <taxon>Lophotrochozoa</taxon>
        <taxon>Platyhelminthes</taxon>
        <taxon>Rhabditophora</taxon>
        <taxon>Macrostomorpha</taxon>
        <taxon>Macrostomida</taxon>
        <taxon>Macrostomidae</taxon>
        <taxon>Macrostomum</taxon>
    </lineage>
</organism>
<dbReference type="EMBL" id="NIVC01000157">
    <property type="protein sequence ID" value="PAA89280.1"/>
    <property type="molecule type" value="Genomic_DNA"/>
</dbReference>
<gene>
    <name evidence="4" type="ORF">BOX15_Mlig013514g1</name>
    <name evidence="2" type="ORF">BOX15_Mlig027226g1</name>
    <name evidence="3" type="ORF">BOX15_Mlig029356g1</name>
</gene>
<feature type="chain" id="PRO_5011916176" evidence="1">
    <location>
        <begin position="28"/>
        <end position="160"/>
    </location>
</feature>
<dbReference type="Proteomes" id="UP000215902">
    <property type="component" value="Unassembled WGS sequence"/>
</dbReference>
<comment type="caution">
    <text evidence="2">The sequence shown here is derived from an EMBL/GenBank/DDBJ whole genome shotgun (WGS) entry which is preliminary data.</text>
</comment>
<feature type="signal peptide" evidence="1">
    <location>
        <begin position="1"/>
        <end position="27"/>
    </location>
</feature>
<reference evidence="2 5" key="1">
    <citation type="submission" date="2017-06" db="EMBL/GenBank/DDBJ databases">
        <title>A platform for efficient transgenesis in Macrostomum lignano, a flatworm model organism for stem cell research.</title>
        <authorList>
            <person name="Berezikov E."/>
        </authorList>
    </citation>
    <scope>NUCLEOTIDE SEQUENCE [LARGE SCALE GENOMIC DNA]</scope>
    <source>
        <strain evidence="2">DV1</strain>
        <tissue evidence="2">Whole organism</tissue>
    </source>
</reference>
<evidence type="ECO:0000256" key="1">
    <source>
        <dbReference type="SAM" id="SignalP"/>
    </source>
</evidence>
<dbReference type="EMBL" id="NIVC01000471">
    <property type="protein sequence ID" value="PAA82422.1"/>
    <property type="molecule type" value="Genomic_DNA"/>
</dbReference>
<name>A0A267G6W2_9PLAT</name>
<dbReference type="EMBL" id="NIVC01000513">
    <property type="protein sequence ID" value="PAA81773.1"/>
    <property type="molecule type" value="Genomic_DNA"/>
</dbReference>